<dbReference type="AlphaFoldDB" id="A0A4Q1BG60"/>
<organism evidence="1 2">
    <name type="scientific">Tremella mesenterica</name>
    <name type="common">Jelly fungus</name>
    <dbReference type="NCBI Taxonomy" id="5217"/>
    <lineage>
        <taxon>Eukaryota</taxon>
        <taxon>Fungi</taxon>
        <taxon>Dikarya</taxon>
        <taxon>Basidiomycota</taxon>
        <taxon>Agaricomycotina</taxon>
        <taxon>Tremellomycetes</taxon>
        <taxon>Tremellales</taxon>
        <taxon>Tremellaceae</taxon>
        <taxon>Tremella</taxon>
    </lineage>
</organism>
<evidence type="ECO:0000313" key="1">
    <source>
        <dbReference type="EMBL" id="RXK36161.1"/>
    </source>
</evidence>
<comment type="caution">
    <text evidence="1">The sequence shown here is derived from an EMBL/GenBank/DDBJ whole genome shotgun (WGS) entry which is preliminary data.</text>
</comment>
<keyword evidence="2" id="KW-1185">Reference proteome</keyword>
<sequence length="67" mass="7540">MSLATQAKENAETLIQLLDETKFQTELRNRLDASVEVEWLIKAKNGLKNVFIQPGTTICTDVVNAYN</sequence>
<proteinExistence type="predicted"/>
<dbReference type="EMBL" id="SDIL01000106">
    <property type="protein sequence ID" value="RXK36161.1"/>
    <property type="molecule type" value="Genomic_DNA"/>
</dbReference>
<name>A0A4Q1BG60_TREME</name>
<dbReference type="InParanoid" id="A0A4Q1BG60"/>
<accession>A0A4Q1BG60</accession>
<gene>
    <name evidence="1" type="ORF">M231_06566</name>
</gene>
<reference evidence="1 2" key="1">
    <citation type="submission" date="2016-06" db="EMBL/GenBank/DDBJ databases">
        <title>Evolution of pathogenesis and genome organization in the Tremellales.</title>
        <authorList>
            <person name="Cuomo C."/>
            <person name="Litvintseva A."/>
            <person name="Heitman J."/>
            <person name="Chen Y."/>
            <person name="Sun S."/>
            <person name="Springer D."/>
            <person name="Dromer F."/>
            <person name="Young S."/>
            <person name="Zeng Q."/>
            <person name="Chapman S."/>
            <person name="Gujja S."/>
            <person name="Saif S."/>
            <person name="Birren B."/>
        </authorList>
    </citation>
    <scope>NUCLEOTIDE SEQUENCE [LARGE SCALE GENOMIC DNA]</scope>
    <source>
        <strain evidence="1 2">ATCC 28783</strain>
    </source>
</reference>
<dbReference type="Proteomes" id="UP000289152">
    <property type="component" value="Unassembled WGS sequence"/>
</dbReference>
<evidence type="ECO:0000313" key="2">
    <source>
        <dbReference type="Proteomes" id="UP000289152"/>
    </source>
</evidence>
<protein>
    <submittedName>
        <fullName evidence="1">Uncharacterized protein</fullName>
    </submittedName>
</protein>